<keyword evidence="2" id="KW-1185">Reference proteome</keyword>
<accession>A0AAW1P848</accession>
<comment type="caution">
    <text evidence="1">The sequence shown here is derived from an EMBL/GenBank/DDBJ whole genome shotgun (WGS) entry which is preliminary data.</text>
</comment>
<dbReference type="Proteomes" id="UP001489004">
    <property type="component" value="Unassembled WGS sequence"/>
</dbReference>
<evidence type="ECO:0000313" key="2">
    <source>
        <dbReference type="Proteomes" id="UP001489004"/>
    </source>
</evidence>
<evidence type="ECO:0000313" key="1">
    <source>
        <dbReference type="EMBL" id="KAK9803954.1"/>
    </source>
</evidence>
<dbReference type="AlphaFoldDB" id="A0AAW1P848"/>
<dbReference type="EMBL" id="JALJOR010000019">
    <property type="protein sequence ID" value="KAK9803954.1"/>
    <property type="molecule type" value="Genomic_DNA"/>
</dbReference>
<name>A0AAW1P848_9CHLO</name>
<proteinExistence type="predicted"/>
<sequence>MMRLGTPSLVQARCPYGPCLQHSSSALRKQRPRPMLQSSAGAHASGVWPLLSPDIAEQVDNIAQQVDSLFTKQIEEWSKQEGLSQETLAYLASGLGEAKPGLDPQFFQWLASRVIGGGYIRLYLRLDGKDVDKALVTRKRNLAEAVVLVVNAQDQENTNTV</sequence>
<organism evidence="1 2">
    <name type="scientific">[Myrmecia] bisecta</name>
    <dbReference type="NCBI Taxonomy" id="41462"/>
    <lineage>
        <taxon>Eukaryota</taxon>
        <taxon>Viridiplantae</taxon>
        <taxon>Chlorophyta</taxon>
        <taxon>core chlorophytes</taxon>
        <taxon>Trebouxiophyceae</taxon>
        <taxon>Trebouxiales</taxon>
        <taxon>Trebouxiaceae</taxon>
        <taxon>Myrmecia</taxon>
    </lineage>
</organism>
<protein>
    <submittedName>
        <fullName evidence="1">Uncharacterized protein</fullName>
    </submittedName>
</protein>
<reference evidence="1 2" key="1">
    <citation type="journal article" date="2024" name="Nat. Commun.">
        <title>Phylogenomics reveals the evolutionary origins of lichenization in chlorophyte algae.</title>
        <authorList>
            <person name="Puginier C."/>
            <person name="Libourel C."/>
            <person name="Otte J."/>
            <person name="Skaloud P."/>
            <person name="Haon M."/>
            <person name="Grisel S."/>
            <person name="Petersen M."/>
            <person name="Berrin J.G."/>
            <person name="Delaux P.M."/>
            <person name="Dal Grande F."/>
            <person name="Keller J."/>
        </authorList>
    </citation>
    <scope>NUCLEOTIDE SEQUENCE [LARGE SCALE GENOMIC DNA]</scope>
    <source>
        <strain evidence="1 2">SAG 2043</strain>
    </source>
</reference>
<gene>
    <name evidence="1" type="ORF">WJX72_007834</name>
</gene>